<gene>
    <name evidence="2" type="ORF">SAMN05444370_104180</name>
</gene>
<keyword evidence="1" id="KW-0812">Transmembrane</keyword>
<keyword evidence="3" id="KW-1185">Reference proteome</keyword>
<sequence>MSDVWLALGYALFLWWFGTGAVLLMGRTSRTMSAGLAVGLGVVSLWGVWATMDAQTPWSAAWAFTAGVGLWGFHEATFLSGALTGPRRAPCPPDARGWRRFRLAAATLIHHEIALALTTVGLALWLQGAANPVALWTFVALWVLRLSVKFNIFLGAPNVADEFLPDDLRYLATYFSPRPMSLLFPFSVTLGTVAAGGLLLHAVTVAETGFAATGLTLVGALTALGTLEHWFLVLPVREAALWKWWTEKRAERRANRADGALKLMASTAPTPGR</sequence>
<proteinExistence type="predicted"/>
<evidence type="ECO:0000313" key="2">
    <source>
        <dbReference type="EMBL" id="SEA34043.1"/>
    </source>
</evidence>
<keyword evidence="1" id="KW-1133">Transmembrane helix</keyword>
<dbReference type="EMBL" id="FNQM01000004">
    <property type="protein sequence ID" value="SEA34043.1"/>
    <property type="molecule type" value="Genomic_DNA"/>
</dbReference>
<dbReference type="OrthoDB" id="152369at2"/>
<feature type="transmembrane region" description="Helical" evidence="1">
    <location>
        <begin position="32"/>
        <end position="49"/>
    </location>
</feature>
<reference evidence="2 3" key="1">
    <citation type="submission" date="2016-10" db="EMBL/GenBank/DDBJ databases">
        <authorList>
            <person name="de Groot N.N."/>
        </authorList>
    </citation>
    <scope>NUCLEOTIDE SEQUENCE [LARGE SCALE GENOMIC DNA]</scope>
    <source>
        <strain evidence="2 3">DSM 15345</strain>
    </source>
</reference>
<evidence type="ECO:0000313" key="3">
    <source>
        <dbReference type="Proteomes" id="UP000198703"/>
    </source>
</evidence>
<evidence type="ECO:0000256" key="1">
    <source>
        <dbReference type="SAM" id="Phobius"/>
    </source>
</evidence>
<feature type="transmembrane region" description="Helical" evidence="1">
    <location>
        <begin position="61"/>
        <end position="83"/>
    </location>
</feature>
<keyword evidence="1" id="KW-0472">Membrane</keyword>
<dbReference type="RefSeq" id="WP_093252096.1">
    <property type="nucleotide sequence ID" value="NZ_FNQM01000004.1"/>
</dbReference>
<name>A0A1H4AD69_9RHOB</name>
<feature type="transmembrane region" description="Helical" evidence="1">
    <location>
        <begin position="181"/>
        <end position="203"/>
    </location>
</feature>
<feature type="transmembrane region" description="Helical" evidence="1">
    <location>
        <begin position="103"/>
        <end position="127"/>
    </location>
</feature>
<feature type="transmembrane region" description="Helical" evidence="1">
    <location>
        <begin position="209"/>
        <end position="233"/>
    </location>
</feature>
<dbReference type="AlphaFoldDB" id="A0A1H4AD69"/>
<dbReference type="STRING" id="89524.SAMN05444370_104180"/>
<protein>
    <submittedName>
        <fullName evidence="2">Putative photosynthetic complex assembly protein 2</fullName>
    </submittedName>
</protein>
<feature type="transmembrane region" description="Helical" evidence="1">
    <location>
        <begin position="6"/>
        <end position="25"/>
    </location>
</feature>
<dbReference type="Proteomes" id="UP000198703">
    <property type="component" value="Unassembled WGS sequence"/>
</dbReference>
<dbReference type="InterPro" id="IPR017496">
    <property type="entry name" value="Photo_alph_chp2"/>
</dbReference>
<organism evidence="2 3">
    <name type="scientific">Rubrimonas cliftonensis</name>
    <dbReference type="NCBI Taxonomy" id="89524"/>
    <lineage>
        <taxon>Bacteria</taxon>
        <taxon>Pseudomonadati</taxon>
        <taxon>Pseudomonadota</taxon>
        <taxon>Alphaproteobacteria</taxon>
        <taxon>Rhodobacterales</taxon>
        <taxon>Paracoccaceae</taxon>
        <taxon>Rubrimonas</taxon>
    </lineage>
</organism>
<dbReference type="Pfam" id="PF12291">
    <property type="entry name" value="DUF3623"/>
    <property type="match status" value="1"/>
</dbReference>
<accession>A0A1H4AD69</accession>
<dbReference type="NCBIfam" id="TIGR03055">
    <property type="entry name" value="photo_alph_chp2"/>
    <property type="match status" value="1"/>
</dbReference>